<evidence type="ECO:0000256" key="1">
    <source>
        <dbReference type="ARBA" id="ARBA00007381"/>
    </source>
</evidence>
<dbReference type="PANTHER" id="PTHR19375">
    <property type="entry name" value="HEAT SHOCK PROTEIN 70KDA"/>
    <property type="match status" value="1"/>
</dbReference>
<dbReference type="InterPro" id="IPR013126">
    <property type="entry name" value="Hsp_70_fam"/>
</dbReference>
<protein>
    <submittedName>
        <fullName evidence="5">Heat shock 70 kDa protein 1</fullName>
    </submittedName>
</protein>
<reference evidence="5" key="1">
    <citation type="submission" date="2021-10" db="EMBL/GenBank/DDBJ databases">
        <title>Tropical sea cucumber genome reveals ecological adaptation and Cuvierian tubules defense mechanism.</title>
        <authorList>
            <person name="Chen T."/>
        </authorList>
    </citation>
    <scope>NUCLEOTIDE SEQUENCE</scope>
    <source>
        <strain evidence="5">Nanhai2018</strain>
        <tissue evidence="5">Muscle</tissue>
    </source>
</reference>
<dbReference type="InterPro" id="IPR043129">
    <property type="entry name" value="ATPase_NBD"/>
</dbReference>
<dbReference type="SUPFAM" id="SSF53067">
    <property type="entry name" value="Actin-like ATPase domain"/>
    <property type="match status" value="2"/>
</dbReference>
<dbReference type="EMBL" id="JAIZAY010000010">
    <property type="protein sequence ID" value="KAJ8034763.1"/>
    <property type="molecule type" value="Genomic_DNA"/>
</dbReference>
<dbReference type="PRINTS" id="PR00301">
    <property type="entry name" value="HEATSHOCK70"/>
</dbReference>
<keyword evidence="5" id="KW-0346">Stress response</keyword>
<gene>
    <name evidence="5" type="ORF">HOLleu_21736</name>
</gene>
<dbReference type="Gene3D" id="3.90.640.10">
    <property type="entry name" value="Actin, Chain A, domain 4"/>
    <property type="match status" value="1"/>
</dbReference>
<keyword evidence="2 4" id="KW-0547">Nucleotide-binding</keyword>
<dbReference type="InterPro" id="IPR029047">
    <property type="entry name" value="HSP70_peptide-bd_sf"/>
</dbReference>
<evidence type="ECO:0000256" key="4">
    <source>
        <dbReference type="RuleBase" id="RU003322"/>
    </source>
</evidence>
<dbReference type="Proteomes" id="UP001152320">
    <property type="component" value="Chromosome 10"/>
</dbReference>
<dbReference type="FunFam" id="3.90.640.10:FF:000003">
    <property type="entry name" value="Molecular chaperone DnaK"/>
    <property type="match status" value="1"/>
</dbReference>
<keyword evidence="6" id="KW-1185">Reference proteome</keyword>
<dbReference type="AlphaFoldDB" id="A0A9Q1BY32"/>
<evidence type="ECO:0000313" key="5">
    <source>
        <dbReference type="EMBL" id="KAJ8034763.1"/>
    </source>
</evidence>
<comment type="similarity">
    <text evidence="1 4">Belongs to the heat shock protein 70 family.</text>
</comment>
<dbReference type="Gene3D" id="2.60.34.10">
    <property type="entry name" value="Substrate Binding Domain Of DNAk, Chain A, domain 1"/>
    <property type="match status" value="1"/>
</dbReference>
<dbReference type="Pfam" id="PF00012">
    <property type="entry name" value="HSP70"/>
    <property type="match status" value="1"/>
</dbReference>
<dbReference type="GO" id="GO:0005524">
    <property type="term" value="F:ATP binding"/>
    <property type="evidence" value="ECO:0007669"/>
    <property type="project" value="UniProtKB-KW"/>
</dbReference>
<evidence type="ECO:0000256" key="2">
    <source>
        <dbReference type="ARBA" id="ARBA00022741"/>
    </source>
</evidence>
<dbReference type="Gene3D" id="3.30.420.40">
    <property type="match status" value="2"/>
</dbReference>
<sequence>MPVIAIDFGTAYSRVGVYRQGKLEIIPNEKGNLETPNYVAFTDSEILVGDAAKSQLEQNAVRTIFAPKICIGQPFNNDVAQRYKTCSTVKVVDRNGQVGFQIEGQTKVYTPEEISAMILLKMKQAAEVYLGSKVTDAVITVPGCFLDSQRQALVDAGTIAGLNVRRLINEPTAAVVAFCLENNIQEDQDVMITSIGAGASDVSIASIGQAFVEMRACQGDPFLGGVDFTSKVVDHLRIVFRNEHNSDVADHPLALQRVITAAEEAKITLSNQTSAVVDLPSLVEGKGLNVTVTRSILEECASDLLGRYGVLITNAITDSRMALSSFRKIIAVGGTTQMPAFVEVVKRATSSDVNKLANETALYGAAIQAAILSGDHEGNLGEMFILDNSSHSVGIETVGSACTTIIPRGTTLPAKKSEIFSTSADNQPVISVQVCEGEREMASDNPKVAQMDVKVPPGPKGVPQVHVTFNIDDSGIIRTTCEGYQVDFNKGRLSKEEKDKMAVEVQSLK</sequence>
<proteinExistence type="inferred from homology"/>
<dbReference type="GO" id="GO:0140662">
    <property type="term" value="F:ATP-dependent protein folding chaperone"/>
    <property type="evidence" value="ECO:0007669"/>
    <property type="project" value="InterPro"/>
</dbReference>
<dbReference type="SUPFAM" id="SSF100920">
    <property type="entry name" value="Heat shock protein 70kD (HSP70), peptide-binding domain"/>
    <property type="match status" value="1"/>
</dbReference>
<dbReference type="Gene3D" id="3.30.30.30">
    <property type="match status" value="1"/>
</dbReference>
<keyword evidence="3 4" id="KW-0067">ATP-binding</keyword>
<evidence type="ECO:0000313" key="6">
    <source>
        <dbReference type="Proteomes" id="UP001152320"/>
    </source>
</evidence>
<organism evidence="5 6">
    <name type="scientific">Holothuria leucospilota</name>
    <name type="common">Black long sea cucumber</name>
    <name type="synonym">Mertensiothuria leucospilota</name>
    <dbReference type="NCBI Taxonomy" id="206669"/>
    <lineage>
        <taxon>Eukaryota</taxon>
        <taxon>Metazoa</taxon>
        <taxon>Echinodermata</taxon>
        <taxon>Eleutherozoa</taxon>
        <taxon>Echinozoa</taxon>
        <taxon>Holothuroidea</taxon>
        <taxon>Aspidochirotacea</taxon>
        <taxon>Aspidochirotida</taxon>
        <taxon>Holothuriidae</taxon>
        <taxon>Holothuria</taxon>
    </lineage>
</organism>
<evidence type="ECO:0000256" key="3">
    <source>
        <dbReference type="ARBA" id="ARBA00022840"/>
    </source>
</evidence>
<comment type="caution">
    <text evidence="5">The sequence shown here is derived from an EMBL/GenBank/DDBJ whole genome shotgun (WGS) entry which is preliminary data.</text>
</comment>
<dbReference type="OrthoDB" id="2401965at2759"/>
<name>A0A9Q1BY32_HOLLE</name>
<accession>A0A9Q1BY32</accession>